<dbReference type="SUPFAM" id="SSF47384">
    <property type="entry name" value="Homodimeric domain of signal transducing histidine kinase"/>
    <property type="match status" value="1"/>
</dbReference>
<dbReference type="InterPro" id="IPR003660">
    <property type="entry name" value="HAMP_dom"/>
</dbReference>
<name>A0ABT5WMI2_9SPHN</name>
<dbReference type="CDD" id="cd00075">
    <property type="entry name" value="HATPase"/>
    <property type="match status" value="1"/>
</dbReference>
<dbReference type="InterPro" id="IPR050980">
    <property type="entry name" value="2C_sensor_his_kinase"/>
</dbReference>
<keyword evidence="6" id="KW-0597">Phosphoprotein</keyword>
<dbReference type="PANTHER" id="PTHR44936">
    <property type="entry name" value="SENSOR PROTEIN CREC"/>
    <property type="match status" value="1"/>
</dbReference>
<keyword evidence="9" id="KW-0547">Nucleotide-binding</keyword>
<evidence type="ECO:0000256" key="5">
    <source>
        <dbReference type="ARBA" id="ARBA00022519"/>
    </source>
</evidence>
<evidence type="ECO:0000313" key="19">
    <source>
        <dbReference type="Proteomes" id="UP001216253"/>
    </source>
</evidence>
<evidence type="ECO:0000256" key="9">
    <source>
        <dbReference type="ARBA" id="ARBA00022741"/>
    </source>
</evidence>
<evidence type="ECO:0000256" key="1">
    <source>
        <dbReference type="ARBA" id="ARBA00000085"/>
    </source>
</evidence>
<dbReference type="EMBL" id="JARESE010000015">
    <property type="protein sequence ID" value="MDE8651259.1"/>
    <property type="molecule type" value="Genomic_DNA"/>
</dbReference>
<evidence type="ECO:0000256" key="3">
    <source>
        <dbReference type="ARBA" id="ARBA00012438"/>
    </source>
</evidence>
<dbReference type="Pfam" id="PF02518">
    <property type="entry name" value="HATPase_c"/>
    <property type="match status" value="1"/>
</dbReference>
<dbReference type="Gene3D" id="3.30.565.10">
    <property type="entry name" value="Histidine kinase-like ATPase, C-terminal domain"/>
    <property type="match status" value="1"/>
</dbReference>
<feature type="transmembrane region" description="Helical" evidence="15">
    <location>
        <begin position="146"/>
        <end position="168"/>
    </location>
</feature>
<feature type="transmembrane region" description="Helical" evidence="15">
    <location>
        <begin position="12"/>
        <end position="33"/>
    </location>
</feature>
<evidence type="ECO:0000256" key="4">
    <source>
        <dbReference type="ARBA" id="ARBA00022475"/>
    </source>
</evidence>
<dbReference type="SUPFAM" id="SSF55874">
    <property type="entry name" value="ATPase domain of HSP90 chaperone/DNA topoisomerase II/histidine kinase"/>
    <property type="match status" value="1"/>
</dbReference>
<dbReference type="CDD" id="cd00082">
    <property type="entry name" value="HisKA"/>
    <property type="match status" value="1"/>
</dbReference>
<dbReference type="SMART" id="SM00304">
    <property type="entry name" value="HAMP"/>
    <property type="match status" value="1"/>
</dbReference>
<comment type="subcellular location">
    <subcellularLocation>
        <location evidence="2">Cell inner membrane</location>
        <topology evidence="2">Multi-pass membrane protein</topology>
    </subcellularLocation>
</comment>
<organism evidence="18 19">
    <name type="scientific">Novosphingobium album</name>
    <name type="common">ex Liu et al. 2023</name>
    <dbReference type="NCBI Taxonomy" id="3031130"/>
    <lineage>
        <taxon>Bacteria</taxon>
        <taxon>Pseudomonadati</taxon>
        <taxon>Pseudomonadota</taxon>
        <taxon>Alphaproteobacteria</taxon>
        <taxon>Sphingomonadales</taxon>
        <taxon>Sphingomonadaceae</taxon>
        <taxon>Novosphingobium</taxon>
    </lineage>
</organism>
<dbReference type="InterPro" id="IPR005467">
    <property type="entry name" value="His_kinase_dom"/>
</dbReference>
<reference evidence="18 19" key="1">
    <citation type="submission" date="2023-03" db="EMBL/GenBank/DDBJ databases">
        <title>NovoSphingobium album sp. nov. isolated from polycyclic aromatic hydrocarbons- and heavy-metal polluted soil.</title>
        <authorList>
            <person name="Liu Z."/>
            <person name="Wang K."/>
        </authorList>
    </citation>
    <scope>NUCLEOTIDE SEQUENCE [LARGE SCALE GENOMIC DNA]</scope>
    <source>
        <strain evidence="18 19">H3SJ31-1</strain>
    </source>
</reference>
<accession>A0ABT5WMI2</accession>
<evidence type="ECO:0000256" key="7">
    <source>
        <dbReference type="ARBA" id="ARBA00022679"/>
    </source>
</evidence>
<keyword evidence="19" id="KW-1185">Reference proteome</keyword>
<evidence type="ECO:0000256" key="8">
    <source>
        <dbReference type="ARBA" id="ARBA00022692"/>
    </source>
</evidence>
<keyword evidence="12 15" id="KW-1133">Transmembrane helix</keyword>
<dbReference type="Gene3D" id="3.30.450.300">
    <property type="entry name" value="Sensor histidine kinase RisS, periplasmic domain"/>
    <property type="match status" value="1"/>
</dbReference>
<dbReference type="InterPro" id="IPR036097">
    <property type="entry name" value="HisK_dim/P_sf"/>
</dbReference>
<feature type="domain" description="HAMP" evidence="17">
    <location>
        <begin position="170"/>
        <end position="222"/>
    </location>
</feature>
<evidence type="ECO:0000256" key="10">
    <source>
        <dbReference type="ARBA" id="ARBA00022777"/>
    </source>
</evidence>
<keyword evidence="13" id="KW-0902">Two-component regulatory system</keyword>
<dbReference type="PANTHER" id="PTHR44936:SF5">
    <property type="entry name" value="SENSOR HISTIDINE KINASE ENVZ"/>
    <property type="match status" value="1"/>
</dbReference>
<dbReference type="EC" id="2.7.13.3" evidence="3"/>
<keyword evidence="14 15" id="KW-0472">Membrane</keyword>
<dbReference type="Proteomes" id="UP001216253">
    <property type="component" value="Unassembled WGS sequence"/>
</dbReference>
<evidence type="ECO:0000256" key="14">
    <source>
        <dbReference type="ARBA" id="ARBA00023136"/>
    </source>
</evidence>
<dbReference type="PRINTS" id="PR00344">
    <property type="entry name" value="BCTRLSENSOR"/>
</dbReference>
<evidence type="ECO:0000256" key="12">
    <source>
        <dbReference type="ARBA" id="ARBA00022989"/>
    </source>
</evidence>
<keyword evidence="10" id="KW-0418">Kinase</keyword>
<evidence type="ECO:0000259" key="17">
    <source>
        <dbReference type="PROSITE" id="PS50885"/>
    </source>
</evidence>
<sequence length="426" mass="45913">MFSRLVHRNVALIVGVVLAGQVIAGLLVMALVVRPQVDRVASVTADTILALSQIMRDLPEDRRAVLIARIERSGELAIRRDAQAPLGGRRFPNFIERQFMRALSERLAGADRLQWRSDRGRRLWFRLDLGGEPYWVSVTPPTRRGALTSLVLAFFTAFVIAVICGLLLQRRLNAPLMRVARAVDSWGPDHAGPPLDTSGPEEVAAVAGAFNRMTDRLRRDEAERSLMLAGVSHDLRTPLTRLRLCLEMMDARDPELEATAARQVDRIEAMLEQFLDFARGFENELPAPIDMRALLRTVANDAAPAGAIAVDAPEGLVVSLRRDACARAVGNLVGNALKHGAPPVAIAARRAGAMLEIAVSDAGAGMDAQSAAGLLRPFARGDRARGGDGAGLGLAIADRVAAAHGGTLAFERRAGRFAAVLRLRPG</sequence>
<protein>
    <recommendedName>
        <fullName evidence="3">histidine kinase</fullName>
        <ecNumber evidence="3">2.7.13.3</ecNumber>
    </recommendedName>
</protein>
<comment type="catalytic activity">
    <reaction evidence="1">
        <text>ATP + protein L-histidine = ADP + protein N-phospho-L-histidine.</text>
        <dbReference type="EC" id="2.7.13.3"/>
    </reaction>
</comment>
<evidence type="ECO:0000256" key="15">
    <source>
        <dbReference type="SAM" id="Phobius"/>
    </source>
</evidence>
<keyword evidence="11 18" id="KW-0067">ATP-binding</keyword>
<proteinExistence type="predicted"/>
<keyword evidence="7" id="KW-0808">Transferase</keyword>
<evidence type="ECO:0000256" key="2">
    <source>
        <dbReference type="ARBA" id="ARBA00004429"/>
    </source>
</evidence>
<evidence type="ECO:0000256" key="13">
    <source>
        <dbReference type="ARBA" id="ARBA00023012"/>
    </source>
</evidence>
<dbReference type="Pfam" id="PF00512">
    <property type="entry name" value="HisKA"/>
    <property type="match status" value="1"/>
</dbReference>
<dbReference type="SMART" id="SM00388">
    <property type="entry name" value="HisKA"/>
    <property type="match status" value="1"/>
</dbReference>
<dbReference type="InterPro" id="IPR036890">
    <property type="entry name" value="HATPase_C_sf"/>
</dbReference>
<keyword evidence="4" id="KW-1003">Cell membrane</keyword>
<keyword evidence="5" id="KW-0997">Cell inner membrane</keyword>
<evidence type="ECO:0000259" key="16">
    <source>
        <dbReference type="PROSITE" id="PS50109"/>
    </source>
</evidence>
<dbReference type="Gene3D" id="1.10.287.130">
    <property type="match status" value="1"/>
</dbReference>
<dbReference type="GO" id="GO:0005524">
    <property type="term" value="F:ATP binding"/>
    <property type="evidence" value="ECO:0007669"/>
    <property type="project" value="UniProtKB-KW"/>
</dbReference>
<dbReference type="InterPro" id="IPR004358">
    <property type="entry name" value="Sig_transdc_His_kin-like_C"/>
</dbReference>
<evidence type="ECO:0000256" key="11">
    <source>
        <dbReference type="ARBA" id="ARBA00022840"/>
    </source>
</evidence>
<dbReference type="RefSeq" id="WP_275227356.1">
    <property type="nucleotide sequence ID" value="NZ_JARESE010000015.1"/>
</dbReference>
<evidence type="ECO:0000313" key="18">
    <source>
        <dbReference type="EMBL" id="MDE8651259.1"/>
    </source>
</evidence>
<dbReference type="InterPro" id="IPR038421">
    <property type="entry name" value="RisS_PPD_sf"/>
</dbReference>
<gene>
    <name evidence="18" type="ORF">PYV00_05945</name>
</gene>
<keyword evidence="8 15" id="KW-0812">Transmembrane</keyword>
<dbReference type="PROSITE" id="PS50109">
    <property type="entry name" value="HIS_KIN"/>
    <property type="match status" value="1"/>
</dbReference>
<comment type="caution">
    <text evidence="18">The sequence shown here is derived from an EMBL/GenBank/DDBJ whole genome shotgun (WGS) entry which is preliminary data.</text>
</comment>
<evidence type="ECO:0000256" key="6">
    <source>
        <dbReference type="ARBA" id="ARBA00022553"/>
    </source>
</evidence>
<dbReference type="InterPro" id="IPR003594">
    <property type="entry name" value="HATPase_dom"/>
</dbReference>
<dbReference type="InterPro" id="IPR003661">
    <property type="entry name" value="HisK_dim/P_dom"/>
</dbReference>
<dbReference type="SMART" id="SM00387">
    <property type="entry name" value="HATPase_c"/>
    <property type="match status" value="1"/>
</dbReference>
<dbReference type="PROSITE" id="PS50885">
    <property type="entry name" value="HAMP"/>
    <property type="match status" value="1"/>
</dbReference>
<feature type="domain" description="Histidine kinase" evidence="16">
    <location>
        <begin position="230"/>
        <end position="426"/>
    </location>
</feature>